<feature type="transmembrane region" description="Helical" evidence="1">
    <location>
        <begin position="148"/>
        <end position="170"/>
    </location>
</feature>
<dbReference type="AlphaFoldDB" id="A0A0R1UZD8"/>
<gene>
    <name evidence="2" type="ORF">FC21_GL000799</name>
</gene>
<evidence type="ECO:0000313" key="3">
    <source>
        <dbReference type="Proteomes" id="UP000051084"/>
    </source>
</evidence>
<dbReference type="OrthoDB" id="10012343at2"/>
<dbReference type="Proteomes" id="UP000051084">
    <property type="component" value="Unassembled WGS sequence"/>
</dbReference>
<sequence>MWEQLKLEWQEQNWPEVALSLIALNLSWLIAPFTYLSHHTDKPFATHFTALMIYLIMIGCAMIFTNQRRETSLLALPGLIISVLTVLIGFANLPILMLLMLLLPVYLLLLQLPQISLHNVVGLVTLGILLTLALPAATIYLVAHVLTWSSIVYCLPIMTATWMFFTPLYIKEPKQQSFFITGAWAILIITLLTRPLGIGMLLAVILTLVSWFFLLATRRKPTNLAILTTLQLTIIFGAYCL</sequence>
<feature type="transmembrane region" description="Helical" evidence="1">
    <location>
        <begin position="198"/>
        <end position="216"/>
    </location>
</feature>
<evidence type="ECO:0008006" key="4">
    <source>
        <dbReference type="Google" id="ProtNLM"/>
    </source>
</evidence>
<evidence type="ECO:0000256" key="1">
    <source>
        <dbReference type="SAM" id="Phobius"/>
    </source>
</evidence>
<feature type="transmembrane region" description="Helical" evidence="1">
    <location>
        <begin position="79"/>
        <end position="108"/>
    </location>
</feature>
<feature type="transmembrane region" description="Helical" evidence="1">
    <location>
        <begin position="120"/>
        <end position="142"/>
    </location>
</feature>
<organism evidence="2 3">
    <name type="scientific">Limosilactobacillus equigenerosi DSM 18793 = JCM 14505</name>
    <dbReference type="NCBI Taxonomy" id="1423742"/>
    <lineage>
        <taxon>Bacteria</taxon>
        <taxon>Bacillati</taxon>
        <taxon>Bacillota</taxon>
        <taxon>Bacilli</taxon>
        <taxon>Lactobacillales</taxon>
        <taxon>Lactobacillaceae</taxon>
        <taxon>Limosilactobacillus</taxon>
    </lineage>
</organism>
<proteinExistence type="predicted"/>
<dbReference type="PATRIC" id="fig|1423742.4.peg.833"/>
<evidence type="ECO:0000313" key="2">
    <source>
        <dbReference type="EMBL" id="KRL95211.1"/>
    </source>
</evidence>
<reference evidence="2 3" key="1">
    <citation type="journal article" date="2015" name="Genome Announc.">
        <title>Expanding the biotechnology potential of lactobacilli through comparative genomics of 213 strains and associated genera.</title>
        <authorList>
            <person name="Sun Z."/>
            <person name="Harris H.M."/>
            <person name="McCann A."/>
            <person name="Guo C."/>
            <person name="Argimon S."/>
            <person name="Zhang W."/>
            <person name="Yang X."/>
            <person name="Jeffery I.B."/>
            <person name="Cooney J.C."/>
            <person name="Kagawa T.F."/>
            <person name="Liu W."/>
            <person name="Song Y."/>
            <person name="Salvetti E."/>
            <person name="Wrobel A."/>
            <person name="Rasinkangas P."/>
            <person name="Parkhill J."/>
            <person name="Rea M.C."/>
            <person name="O'Sullivan O."/>
            <person name="Ritari J."/>
            <person name="Douillard F.P."/>
            <person name="Paul Ross R."/>
            <person name="Yang R."/>
            <person name="Briner A.E."/>
            <person name="Felis G.E."/>
            <person name="de Vos W.M."/>
            <person name="Barrangou R."/>
            <person name="Klaenhammer T.R."/>
            <person name="Caufield P.W."/>
            <person name="Cui Y."/>
            <person name="Zhang H."/>
            <person name="O'Toole P.W."/>
        </authorList>
    </citation>
    <scope>NUCLEOTIDE SEQUENCE [LARGE SCALE GENOMIC DNA]</scope>
    <source>
        <strain evidence="2 3">DSM 18793</strain>
    </source>
</reference>
<keyword evidence="1" id="KW-0472">Membrane</keyword>
<feature type="transmembrane region" description="Helical" evidence="1">
    <location>
        <begin position="48"/>
        <end position="67"/>
    </location>
</feature>
<feature type="transmembrane region" description="Helical" evidence="1">
    <location>
        <begin position="17"/>
        <end position="36"/>
    </location>
</feature>
<accession>A0A0R1UZD8</accession>
<dbReference type="RefSeq" id="WP_054653284.1">
    <property type="nucleotide sequence ID" value="NZ_AZGC01000020.1"/>
</dbReference>
<keyword evidence="1" id="KW-0812">Transmembrane</keyword>
<comment type="caution">
    <text evidence="2">The sequence shown here is derived from an EMBL/GenBank/DDBJ whole genome shotgun (WGS) entry which is preliminary data.</text>
</comment>
<keyword evidence="3" id="KW-1185">Reference proteome</keyword>
<name>A0A0R1UZD8_9LACO</name>
<dbReference type="EMBL" id="AZGC01000020">
    <property type="protein sequence ID" value="KRL95211.1"/>
    <property type="molecule type" value="Genomic_DNA"/>
</dbReference>
<keyword evidence="1" id="KW-1133">Transmembrane helix</keyword>
<protein>
    <recommendedName>
        <fullName evidence="4">Integral membrane protein</fullName>
    </recommendedName>
</protein>